<dbReference type="InterPro" id="IPR014043">
    <property type="entry name" value="Acyl_transferase_dom"/>
</dbReference>
<dbReference type="EMBL" id="BOOP01000037">
    <property type="protein sequence ID" value="GII41875.1"/>
    <property type="molecule type" value="Genomic_DNA"/>
</dbReference>
<dbReference type="InterPro" id="IPR016035">
    <property type="entry name" value="Acyl_Trfase/lysoPLipase"/>
</dbReference>
<evidence type="ECO:0000313" key="4">
    <source>
        <dbReference type="EMBL" id="GII41875.1"/>
    </source>
</evidence>
<dbReference type="Proteomes" id="UP000622547">
    <property type="component" value="Unassembled WGS sequence"/>
</dbReference>
<protein>
    <recommendedName>
        <fullName evidence="3">Malonyl-CoA:ACP transacylase (MAT) domain-containing protein</fullName>
    </recommendedName>
</protein>
<proteinExistence type="predicted"/>
<reference evidence="4 5" key="1">
    <citation type="submission" date="2021-01" db="EMBL/GenBank/DDBJ databases">
        <title>Whole genome shotgun sequence of Planotetraspora phitsanulokensis NBRC 104273.</title>
        <authorList>
            <person name="Komaki H."/>
            <person name="Tamura T."/>
        </authorList>
    </citation>
    <scope>NUCLEOTIDE SEQUENCE [LARGE SCALE GENOMIC DNA]</scope>
    <source>
        <strain evidence="4 5">NBRC 104273</strain>
    </source>
</reference>
<dbReference type="GO" id="GO:0006633">
    <property type="term" value="P:fatty acid biosynthetic process"/>
    <property type="evidence" value="ECO:0007669"/>
    <property type="project" value="TreeGrafter"/>
</dbReference>
<gene>
    <name evidence="4" type="ORF">Pph01_68780</name>
</gene>
<keyword evidence="5" id="KW-1185">Reference proteome</keyword>
<evidence type="ECO:0000313" key="5">
    <source>
        <dbReference type="Proteomes" id="UP000622547"/>
    </source>
</evidence>
<dbReference type="Gene3D" id="3.40.366.10">
    <property type="entry name" value="Malonyl-Coenzyme A Acyl Carrier Protein, domain 2"/>
    <property type="match status" value="1"/>
</dbReference>
<dbReference type="AlphaFoldDB" id="A0A8J3UBP0"/>
<dbReference type="PANTHER" id="PTHR43775">
    <property type="entry name" value="FATTY ACID SYNTHASE"/>
    <property type="match status" value="1"/>
</dbReference>
<dbReference type="GO" id="GO:0004312">
    <property type="term" value="F:fatty acid synthase activity"/>
    <property type="evidence" value="ECO:0007669"/>
    <property type="project" value="TreeGrafter"/>
</dbReference>
<feature type="domain" description="Malonyl-CoA:ACP transacylase (MAT)" evidence="3">
    <location>
        <begin position="21"/>
        <end position="72"/>
    </location>
</feature>
<comment type="caution">
    <text evidence="4">The sequence shown here is derived from an EMBL/GenBank/DDBJ whole genome shotgun (WGS) entry which is preliminary data.</text>
</comment>
<name>A0A8J3UBP0_9ACTN</name>
<evidence type="ECO:0000256" key="1">
    <source>
        <dbReference type="ARBA" id="ARBA00022450"/>
    </source>
</evidence>
<dbReference type="Pfam" id="PF00698">
    <property type="entry name" value="Acyl_transf_1"/>
    <property type="match status" value="1"/>
</dbReference>
<keyword evidence="2" id="KW-0597">Phosphoprotein</keyword>
<accession>A0A8J3UBP0</accession>
<sequence length="79" mass="8022">MGSRAENSPVGGAAGPGGGAVFVFPGQGSQWAAMAEALLSTSAVFARHIWACEDALAPHLDWSLTDVLTRCPGAPALQD</sequence>
<evidence type="ECO:0000256" key="2">
    <source>
        <dbReference type="ARBA" id="ARBA00022553"/>
    </source>
</evidence>
<dbReference type="PANTHER" id="PTHR43775:SF37">
    <property type="entry name" value="SI:DKEY-61P9.11"/>
    <property type="match status" value="1"/>
</dbReference>
<dbReference type="InterPro" id="IPR050091">
    <property type="entry name" value="PKS_NRPS_Biosynth_Enz"/>
</dbReference>
<dbReference type="SUPFAM" id="SSF52151">
    <property type="entry name" value="FabD/lysophospholipase-like"/>
    <property type="match status" value="1"/>
</dbReference>
<evidence type="ECO:0000259" key="3">
    <source>
        <dbReference type="Pfam" id="PF00698"/>
    </source>
</evidence>
<organism evidence="4 5">
    <name type="scientific">Planotetraspora phitsanulokensis</name>
    <dbReference type="NCBI Taxonomy" id="575192"/>
    <lineage>
        <taxon>Bacteria</taxon>
        <taxon>Bacillati</taxon>
        <taxon>Actinomycetota</taxon>
        <taxon>Actinomycetes</taxon>
        <taxon>Streptosporangiales</taxon>
        <taxon>Streptosporangiaceae</taxon>
        <taxon>Planotetraspora</taxon>
    </lineage>
</organism>
<keyword evidence="1" id="KW-0596">Phosphopantetheine</keyword>
<dbReference type="InterPro" id="IPR001227">
    <property type="entry name" value="Ac_transferase_dom_sf"/>
</dbReference>